<dbReference type="RefSeq" id="WP_369084558.1">
    <property type="nucleotide sequence ID" value="NZ_JBFSHR010000028.1"/>
</dbReference>
<keyword evidence="2" id="KW-1003">Cell membrane</keyword>
<dbReference type="EMBL" id="JBFSHR010000028">
    <property type="protein sequence ID" value="MEX6429891.1"/>
    <property type="molecule type" value="Genomic_DNA"/>
</dbReference>
<evidence type="ECO:0000313" key="10">
    <source>
        <dbReference type="Proteomes" id="UP001560267"/>
    </source>
</evidence>
<feature type="transmembrane region" description="Helical" evidence="8">
    <location>
        <begin position="378"/>
        <end position="396"/>
    </location>
</feature>
<feature type="transmembrane region" description="Helical" evidence="8">
    <location>
        <begin position="256"/>
        <end position="280"/>
    </location>
</feature>
<feature type="transmembrane region" description="Helical" evidence="8">
    <location>
        <begin position="497"/>
        <end position="521"/>
    </location>
</feature>
<feature type="transmembrane region" description="Helical" evidence="8">
    <location>
        <begin position="408"/>
        <end position="426"/>
    </location>
</feature>
<name>A0ABV3Y2V6_9ACTN</name>
<feature type="transmembrane region" description="Helical" evidence="8">
    <location>
        <begin position="21"/>
        <end position="47"/>
    </location>
</feature>
<feature type="transmembrane region" description="Helical" evidence="8">
    <location>
        <begin position="292"/>
        <end position="314"/>
    </location>
</feature>
<keyword evidence="10" id="KW-1185">Reference proteome</keyword>
<evidence type="ECO:0000256" key="3">
    <source>
        <dbReference type="ARBA" id="ARBA00022692"/>
    </source>
</evidence>
<dbReference type="InterPro" id="IPR004268">
    <property type="entry name" value="MurJ"/>
</dbReference>
<evidence type="ECO:0000256" key="7">
    <source>
        <dbReference type="ARBA" id="ARBA00023136"/>
    </source>
</evidence>
<keyword evidence="3 8" id="KW-0812">Transmembrane</keyword>
<evidence type="ECO:0000256" key="8">
    <source>
        <dbReference type="SAM" id="Phobius"/>
    </source>
</evidence>
<dbReference type="NCBIfam" id="TIGR01695">
    <property type="entry name" value="murJ_mviN"/>
    <property type="match status" value="1"/>
</dbReference>
<feature type="transmembrane region" description="Helical" evidence="8">
    <location>
        <begin position="466"/>
        <end position="485"/>
    </location>
</feature>
<sequence length="533" mass="56480">MLARIKRLLFGTRESASQNAALLAAGTLTSRITGLIRLVVLAVVLGVRPLADAYNLGNNTPNMLYDLLLGGVISATLLPVLSARFSVAGRRLGTKSQSTVLTLGIMGLLIATVIFELLTPAIIGLYTIANHHGYAVAQRQLAVELLRLFAPQLFFYGAISLFTAVLNLRGNFASAAFAPIANNVVAVLSLVLFAALYPGANLNVVLAHSSAALILGLGSTTGVAAQMLVLLPVMFRLGIDFRPSFSLRDPAVREMFSLSSWTVGFVMANQIAVFVVLAIADARPGFVSAYNYAYLFFQLPYAIVSLSIMTALQPRLARLWATDDRGGFAANLTRALRASVAITLPLAAVMLVGAPVGLDLVLRYGAVGLAGVHLTAEALQGFALGLPGFALFLSIIQGLQAARSAKVVFMLYVVENGLNIVLAFALVDRFGIAGLTIALSVAYTVAALLGVLVLRRMHAVRPLGDSFRVWLRLGLIGAVAAVVLSETLPSVDAQRSIGFFLQTLGAVLISTGIFVVLNALAARLGRQRRELQQ</sequence>
<dbReference type="PRINTS" id="PR01806">
    <property type="entry name" value="VIRFACTRMVIN"/>
</dbReference>
<proteinExistence type="predicted"/>
<feature type="transmembrane region" description="Helical" evidence="8">
    <location>
        <begin position="212"/>
        <end position="235"/>
    </location>
</feature>
<feature type="transmembrane region" description="Helical" evidence="8">
    <location>
        <begin position="99"/>
        <end position="129"/>
    </location>
</feature>
<keyword evidence="6 8" id="KW-1133">Transmembrane helix</keyword>
<organism evidence="9 10">
    <name type="scientific">Ferrimicrobium acidiphilum</name>
    <dbReference type="NCBI Taxonomy" id="121039"/>
    <lineage>
        <taxon>Bacteria</taxon>
        <taxon>Bacillati</taxon>
        <taxon>Actinomycetota</taxon>
        <taxon>Acidimicrobiia</taxon>
        <taxon>Acidimicrobiales</taxon>
        <taxon>Acidimicrobiaceae</taxon>
        <taxon>Ferrimicrobium</taxon>
    </lineage>
</organism>
<dbReference type="InterPro" id="IPR051050">
    <property type="entry name" value="Lipid_II_flippase_MurJ/MviN"/>
</dbReference>
<dbReference type="Proteomes" id="UP001560267">
    <property type="component" value="Unassembled WGS sequence"/>
</dbReference>
<accession>A0ABV3Y2V6</accession>
<protein>
    <submittedName>
        <fullName evidence="9">Murein biosynthesis integral membrane protein MurJ</fullName>
    </submittedName>
</protein>
<dbReference type="Pfam" id="PF03023">
    <property type="entry name" value="MurJ"/>
    <property type="match status" value="1"/>
</dbReference>
<evidence type="ECO:0000313" key="9">
    <source>
        <dbReference type="EMBL" id="MEX6429891.1"/>
    </source>
</evidence>
<evidence type="ECO:0000256" key="4">
    <source>
        <dbReference type="ARBA" id="ARBA00022960"/>
    </source>
</evidence>
<feature type="transmembrane region" description="Helical" evidence="8">
    <location>
        <begin position="149"/>
        <end position="168"/>
    </location>
</feature>
<evidence type="ECO:0000256" key="2">
    <source>
        <dbReference type="ARBA" id="ARBA00022475"/>
    </source>
</evidence>
<reference evidence="9 10" key="1">
    <citation type="submission" date="2024-07" db="EMBL/GenBank/DDBJ databases">
        <title>Draft Genome Sequence of Ferrimicrobium acidiphilum Strain YE2023, Isolated from a Pulp of Bioleach Reactor.</title>
        <authorList>
            <person name="Elkina Y.A."/>
            <person name="Bulaeva A.G."/>
            <person name="Beletsky A.V."/>
            <person name="Mardanov A.V."/>
        </authorList>
    </citation>
    <scope>NUCLEOTIDE SEQUENCE [LARGE SCALE GENOMIC DNA]</scope>
    <source>
        <strain evidence="9 10">YE2023</strain>
    </source>
</reference>
<feature type="transmembrane region" description="Helical" evidence="8">
    <location>
        <begin position="432"/>
        <end position="454"/>
    </location>
</feature>
<gene>
    <name evidence="9" type="primary">murJ</name>
    <name evidence="9" type="ORF">AB6A68_08575</name>
</gene>
<comment type="caution">
    <text evidence="9">The sequence shown here is derived from an EMBL/GenBank/DDBJ whole genome shotgun (WGS) entry which is preliminary data.</text>
</comment>
<feature type="transmembrane region" description="Helical" evidence="8">
    <location>
        <begin position="180"/>
        <end position="200"/>
    </location>
</feature>
<feature type="transmembrane region" description="Helical" evidence="8">
    <location>
        <begin position="67"/>
        <end position="87"/>
    </location>
</feature>
<dbReference type="PANTHER" id="PTHR47019:SF1">
    <property type="entry name" value="LIPID II FLIPPASE MURJ"/>
    <property type="match status" value="1"/>
</dbReference>
<keyword evidence="5" id="KW-0573">Peptidoglycan synthesis</keyword>
<dbReference type="PANTHER" id="PTHR47019">
    <property type="entry name" value="LIPID II FLIPPASE MURJ"/>
    <property type="match status" value="1"/>
</dbReference>
<feature type="transmembrane region" description="Helical" evidence="8">
    <location>
        <begin position="335"/>
        <end position="358"/>
    </location>
</feature>
<keyword evidence="4" id="KW-0133">Cell shape</keyword>
<evidence type="ECO:0000256" key="5">
    <source>
        <dbReference type="ARBA" id="ARBA00022984"/>
    </source>
</evidence>
<evidence type="ECO:0000256" key="1">
    <source>
        <dbReference type="ARBA" id="ARBA00004651"/>
    </source>
</evidence>
<evidence type="ECO:0000256" key="6">
    <source>
        <dbReference type="ARBA" id="ARBA00022989"/>
    </source>
</evidence>
<keyword evidence="7 8" id="KW-0472">Membrane</keyword>
<comment type="subcellular location">
    <subcellularLocation>
        <location evidence="1">Cell membrane</location>
        <topology evidence="1">Multi-pass membrane protein</topology>
    </subcellularLocation>
</comment>